<evidence type="ECO:0000256" key="1">
    <source>
        <dbReference type="ARBA" id="ARBA00005272"/>
    </source>
</evidence>
<dbReference type="InterPro" id="IPR045024">
    <property type="entry name" value="NDH-2"/>
</dbReference>
<dbReference type="PRINTS" id="PR00411">
    <property type="entry name" value="PNDRDTASEI"/>
</dbReference>
<keyword evidence="8" id="KW-1185">Reference proteome</keyword>
<dbReference type="RefSeq" id="WP_041880779.1">
    <property type="nucleotide sequence ID" value="NZ_CP157278.1"/>
</dbReference>
<dbReference type="OrthoDB" id="9781621at2"/>
<evidence type="ECO:0000256" key="2">
    <source>
        <dbReference type="ARBA" id="ARBA00022630"/>
    </source>
</evidence>
<sequence>MKKKLVIIGGGFAGFWSAMSAVRQSREINRENELEIILINPDNYMTIRPRLYEVSLEGLRVPLDKYFIPLGIKQVSGKAEIIDPEVRIVTVSTDQGVHRYGYDYLILASGSQLKGMNIPGFQYTFNLDTYQNAQRLEDHLIRLAKADFSGDGARTFVIAGAGLTGLEAATSIEEKANLLRKKYAGSGADFKVILLEKEKEIAGMYAKDAQTYIVSTLQHKNITTMTGTYVKEINQDQIILKDGTAIQTQTVIWCAGMVASSLTSFLNGKRDASGRLMVDQFLKLAGHPEVIVAGDVASVPVDTDGHISLMACQFSIDLGKWAGHNAVNDLFSLPLKAYMNESYVTCLDLGQNDGLFTTGWERKLLYQGAEGKSIKTRITRELIYPGEVEETVKASSPERPVKV</sequence>
<gene>
    <name evidence="7" type="ORF">TH53_08690</name>
</gene>
<keyword evidence="3" id="KW-0274">FAD</keyword>
<dbReference type="Proteomes" id="UP000032049">
    <property type="component" value="Unassembled WGS sequence"/>
</dbReference>
<proteinExistence type="inferred from homology"/>
<dbReference type="AlphaFoldDB" id="A0A0D0GSR3"/>
<dbReference type="PRINTS" id="PR00368">
    <property type="entry name" value="FADPNR"/>
</dbReference>
<evidence type="ECO:0000313" key="8">
    <source>
        <dbReference type="Proteomes" id="UP000032049"/>
    </source>
</evidence>
<dbReference type="GO" id="GO:0003954">
    <property type="term" value="F:NADH dehydrogenase activity"/>
    <property type="evidence" value="ECO:0007669"/>
    <property type="project" value="InterPro"/>
</dbReference>
<evidence type="ECO:0000313" key="7">
    <source>
        <dbReference type="EMBL" id="KIO77511.1"/>
    </source>
</evidence>
<dbReference type="EMBL" id="JXRA01000033">
    <property type="protein sequence ID" value="KIO77511.1"/>
    <property type="molecule type" value="Genomic_DNA"/>
</dbReference>
<dbReference type="InterPro" id="IPR036188">
    <property type="entry name" value="FAD/NAD-bd_sf"/>
</dbReference>
<accession>A0A0D0GSR3</accession>
<dbReference type="Gene3D" id="3.50.50.100">
    <property type="match status" value="1"/>
</dbReference>
<reference evidence="7 8" key="1">
    <citation type="submission" date="2015-01" db="EMBL/GenBank/DDBJ databases">
        <title>Draft genome sequence of Pedobacter sp. NL19 isolated from sludge of an effluent treatment pond in an abandoned uranium mine.</title>
        <authorList>
            <person name="Santos T."/>
            <person name="Caetano T."/>
            <person name="Covas C."/>
            <person name="Cruz A."/>
            <person name="Mendo S."/>
        </authorList>
    </citation>
    <scope>NUCLEOTIDE SEQUENCE [LARGE SCALE GENOMIC DNA]</scope>
    <source>
        <strain evidence="7 8">NL19</strain>
    </source>
</reference>
<keyword evidence="2" id="KW-0285">Flavoprotein</keyword>
<keyword evidence="4" id="KW-0560">Oxidoreductase</keyword>
<dbReference type="SUPFAM" id="SSF51905">
    <property type="entry name" value="FAD/NAD(P)-binding domain"/>
    <property type="match status" value="1"/>
</dbReference>
<comment type="similarity">
    <text evidence="1">Belongs to the NADH dehydrogenase family.</text>
</comment>
<dbReference type="PANTHER" id="PTHR43706">
    <property type="entry name" value="NADH DEHYDROGENASE"/>
    <property type="match status" value="1"/>
</dbReference>
<evidence type="ECO:0000256" key="5">
    <source>
        <dbReference type="ARBA" id="ARBA00023027"/>
    </source>
</evidence>
<feature type="domain" description="FAD/NAD(P)-binding" evidence="6">
    <location>
        <begin position="4"/>
        <end position="298"/>
    </location>
</feature>
<keyword evidence="5" id="KW-0520">NAD</keyword>
<organism evidence="7 8">
    <name type="scientific">Pedobacter lusitanus</name>
    <dbReference type="NCBI Taxonomy" id="1503925"/>
    <lineage>
        <taxon>Bacteria</taxon>
        <taxon>Pseudomonadati</taxon>
        <taxon>Bacteroidota</taxon>
        <taxon>Sphingobacteriia</taxon>
        <taxon>Sphingobacteriales</taxon>
        <taxon>Sphingobacteriaceae</taxon>
        <taxon>Pedobacter</taxon>
    </lineage>
</organism>
<dbReference type="InterPro" id="IPR023753">
    <property type="entry name" value="FAD/NAD-binding_dom"/>
</dbReference>
<protein>
    <recommendedName>
        <fullName evidence="6">FAD/NAD(P)-binding domain-containing protein</fullName>
    </recommendedName>
</protein>
<evidence type="ECO:0000256" key="4">
    <source>
        <dbReference type="ARBA" id="ARBA00023002"/>
    </source>
</evidence>
<name>A0A0D0GSR3_9SPHI</name>
<comment type="caution">
    <text evidence="7">The sequence shown here is derived from an EMBL/GenBank/DDBJ whole genome shotgun (WGS) entry which is preliminary data.</text>
</comment>
<dbReference type="STRING" id="1503925.TH53_08690"/>
<dbReference type="Pfam" id="PF07992">
    <property type="entry name" value="Pyr_redox_2"/>
    <property type="match status" value="1"/>
</dbReference>
<dbReference type="PANTHER" id="PTHR43706:SF45">
    <property type="entry name" value="NADH DEHYDROGENASE-LIKE PROTEIN RV1812C"/>
    <property type="match status" value="1"/>
</dbReference>
<evidence type="ECO:0000259" key="6">
    <source>
        <dbReference type="Pfam" id="PF07992"/>
    </source>
</evidence>
<evidence type="ECO:0000256" key="3">
    <source>
        <dbReference type="ARBA" id="ARBA00022827"/>
    </source>
</evidence>